<dbReference type="GO" id="GO:0005524">
    <property type="term" value="F:ATP binding"/>
    <property type="evidence" value="ECO:0007669"/>
    <property type="project" value="UniProtKB-KW"/>
</dbReference>
<reference evidence="5" key="1">
    <citation type="journal article" date="2019" name="bioRxiv">
        <title>The Genome of the Zebra Mussel, Dreissena polymorpha: A Resource for Invasive Species Research.</title>
        <authorList>
            <person name="McCartney M.A."/>
            <person name="Auch B."/>
            <person name="Kono T."/>
            <person name="Mallez S."/>
            <person name="Zhang Y."/>
            <person name="Obille A."/>
            <person name="Becker A."/>
            <person name="Abrahante J.E."/>
            <person name="Garbe J."/>
            <person name="Badalamenti J.P."/>
            <person name="Herman A."/>
            <person name="Mangelson H."/>
            <person name="Liachko I."/>
            <person name="Sullivan S."/>
            <person name="Sone E.D."/>
            <person name="Koren S."/>
            <person name="Silverstein K.A.T."/>
            <person name="Beckman K.B."/>
            <person name="Gohl D.M."/>
        </authorList>
    </citation>
    <scope>NUCLEOTIDE SEQUENCE</scope>
    <source>
        <strain evidence="5">Duluth1</strain>
        <tissue evidence="5">Whole animal</tissue>
    </source>
</reference>
<dbReference type="GO" id="GO:0005789">
    <property type="term" value="C:endoplasmic reticulum membrane"/>
    <property type="evidence" value="ECO:0007669"/>
    <property type="project" value="TreeGrafter"/>
</dbReference>
<evidence type="ECO:0000256" key="2">
    <source>
        <dbReference type="ARBA" id="ARBA00022598"/>
    </source>
</evidence>
<sequence length="286" mass="31597">MAQPFRPTENQHRVRVMFGNGLQPGLWRYFQARFGVKRIGKFYGAAEGNCNIINIDKTIGACGFTSMIAPFMYPVTLIKVDEDNNIMTDIFGVCVRAKPGEPGELVGKIVAGDPLRQFDGYVSKEATDKKVAMNVFKKGDMAYLTGMLAVRDIVEAYIGECGLAGWLAGWLTGWLAGWLAGWRAGGTSLDRTGDTFWWRGENVSTCEMETTISKIIGLSDAVVYGVEVTGAEGRAGMAAIVDPEHKINLNESLNFAKPYRRNCHRTQDPCLFAVWKRLQTPLVHTS</sequence>
<dbReference type="EMBL" id="JAIWYP010000007">
    <property type="protein sequence ID" value="KAH3802831.1"/>
    <property type="molecule type" value="Genomic_DNA"/>
</dbReference>
<gene>
    <name evidence="5" type="ORF">DPMN_156521</name>
</gene>
<dbReference type="Gene3D" id="3.40.50.12780">
    <property type="entry name" value="N-terminal domain of ligase-like"/>
    <property type="match status" value="1"/>
</dbReference>
<evidence type="ECO:0008006" key="7">
    <source>
        <dbReference type="Google" id="ProtNLM"/>
    </source>
</evidence>
<comment type="caution">
    <text evidence="5">The sequence shown here is derived from an EMBL/GenBank/DDBJ whole genome shotgun (WGS) entry which is preliminary data.</text>
</comment>
<dbReference type="GO" id="GO:0004467">
    <property type="term" value="F:long-chain fatty acid-CoA ligase activity"/>
    <property type="evidence" value="ECO:0007669"/>
    <property type="project" value="TreeGrafter"/>
</dbReference>
<comment type="similarity">
    <text evidence="1">Belongs to the ATP-dependent AMP-binding enzyme family.</text>
</comment>
<keyword evidence="3" id="KW-0547">Nucleotide-binding</keyword>
<keyword evidence="6" id="KW-1185">Reference proteome</keyword>
<dbReference type="AlphaFoldDB" id="A0A9D4FRE4"/>
<name>A0A9D4FRE4_DREPO</name>
<dbReference type="GO" id="GO:0005324">
    <property type="term" value="F:long-chain fatty acid transmembrane transporter activity"/>
    <property type="evidence" value="ECO:0007669"/>
    <property type="project" value="TreeGrafter"/>
</dbReference>
<dbReference type="PANTHER" id="PTHR43107">
    <property type="entry name" value="LONG-CHAIN FATTY ACID TRANSPORT PROTEIN"/>
    <property type="match status" value="1"/>
</dbReference>
<accession>A0A9D4FRE4</accession>
<organism evidence="5 6">
    <name type="scientific">Dreissena polymorpha</name>
    <name type="common">Zebra mussel</name>
    <name type="synonym">Mytilus polymorpha</name>
    <dbReference type="NCBI Taxonomy" id="45954"/>
    <lineage>
        <taxon>Eukaryota</taxon>
        <taxon>Metazoa</taxon>
        <taxon>Spiralia</taxon>
        <taxon>Lophotrochozoa</taxon>
        <taxon>Mollusca</taxon>
        <taxon>Bivalvia</taxon>
        <taxon>Autobranchia</taxon>
        <taxon>Heteroconchia</taxon>
        <taxon>Euheterodonta</taxon>
        <taxon>Imparidentia</taxon>
        <taxon>Neoheterodontei</taxon>
        <taxon>Myida</taxon>
        <taxon>Dreissenoidea</taxon>
        <taxon>Dreissenidae</taxon>
        <taxon>Dreissena</taxon>
    </lineage>
</organism>
<dbReference type="GO" id="GO:0005886">
    <property type="term" value="C:plasma membrane"/>
    <property type="evidence" value="ECO:0007669"/>
    <property type="project" value="TreeGrafter"/>
</dbReference>
<dbReference type="PANTHER" id="PTHR43107:SF15">
    <property type="entry name" value="FATTY ACID TRANSPORT PROTEIN 3, ISOFORM A"/>
    <property type="match status" value="1"/>
</dbReference>
<evidence type="ECO:0000256" key="1">
    <source>
        <dbReference type="ARBA" id="ARBA00006432"/>
    </source>
</evidence>
<reference evidence="5" key="2">
    <citation type="submission" date="2020-11" db="EMBL/GenBank/DDBJ databases">
        <authorList>
            <person name="McCartney M.A."/>
            <person name="Auch B."/>
            <person name="Kono T."/>
            <person name="Mallez S."/>
            <person name="Becker A."/>
            <person name="Gohl D.M."/>
            <person name="Silverstein K.A.T."/>
            <person name="Koren S."/>
            <person name="Bechman K.B."/>
            <person name="Herman A."/>
            <person name="Abrahante J.E."/>
            <person name="Garbe J."/>
        </authorList>
    </citation>
    <scope>NUCLEOTIDE SEQUENCE</scope>
    <source>
        <strain evidence="5">Duluth1</strain>
        <tissue evidence="5">Whole animal</tissue>
    </source>
</reference>
<evidence type="ECO:0000313" key="6">
    <source>
        <dbReference type="Proteomes" id="UP000828390"/>
    </source>
</evidence>
<dbReference type="InterPro" id="IPR042099">
    <property type="entry name" value="ANL_N_sf"/>
</dbReference>
<dbReference type="Proteomes" id="UP000828390">
    <property type="component" value="Unassembled WGS sequence"/>
</dbReference>
<dbReference type="SUPFAM" id="SSF56801">
    <property type="entry name" value="Acetyl-CoA synthetase-like"/>
    <property type="match status" value="1"/>
</dbReference>
<keyword evidence="2" id="KW-0436">Ligase</keyword>
<evidence type="ECO:0000313" key="5">
    <source>
        <dbReference type="EMBL" id="KAH3802831.1"/>
    </source>
</evidence>
<keyword evidence="4" id="KW-0067">ATP-binding</keyword>
<dbReference type="GO" id="GO:0044539">
    <property type="term" value="P:long-chain fatty acid import into cell"/>
    <property type="evidence" value="ECO:0007669"/>
    <property type="project" value="TreeGrafter"/>
</dbReference>
<proteinExistence type="inferred from homology"/>
<evidence type="ECO:0000256" key="3">
    <source>
        <dbReference type="ARBA" id="ARBA00022741"/>
    </source>
</evidence>
<protein>
    <recommendedName>
        <fullName evidence="7">AMP-dependent synthetase/ligase domain-containing protein</fullName>
    </recommendedName>
</protein>
<evidence type="ECO:0000256" key="4">
    <source>
        <dbReference type="ARBA" id="ARBA00022840"/>
    </source>
</evidence>